<dbReference type="InterPro" id="IPR042201">
    <property type="entry name" value="FH2_Formin_sf"/>
</dbReference>
<feature type="domain" description="FH2" evidence="3">
    <location>
        <begin position="1"/>
        <end position="398"/>
    </location>
</feature>
<feature type="compositionally biased region" description="Basic and acidic residues" evidence="2">
    <location>
        <begin position="382"/>
        <end position="398"/>
    </location>
</feature>
<protein>
    <submittedName>
        <fullName evidence="4">FH2 domain containing 3</fullName>
    </submittedName>
</protein>
<dbReference type="Ensembl" id="ENSAMXT00005008593.1">
    <property type="protein sequence ID" value="ENSAMXP00005007626.1"/>
    <property type="gene ID" value="ENSAMXG00005004524.1"/>
</dbReference>
<dbReference type="InterPro" id="IPR015425">
    <property type="entry name" value="FH2_Formin"/>
</dbReference>
<evidence type="ECO:0000313" key="4">
    <source>
        <dbReference type="Ensembl" id="ENSAMXP00005007626.1"/>
    </source>
</evidence>
<feature type="region of interest" description="Disordered" evidence="2">
    <location>
        <begin position="382"/>
        <end position="415"/>
    </location>
</feature>
<feature type="compositionally biased region" description="Polar residues" evidence="2">
    <location>
        <begin position="479"/>
        <end position="488"/>
    </location>
</feature>
<dbReference type="SUPFAM" id="SSF101447">
    <property type="entry name" value="Formin homology 2 domain (FH2 domain)"/>
    <property type="match status" value="1"/>
</dbReference>
<dbReference type="PROSITE" id="PS51444">
    <property type="entry name" value="FH2"/>
    <property type="match status" value="1"/>
</dbReference>
<evidence type="ECO:0000313" key="5">
    <source>
        <dbReference type="Proteomes" id="UP000694621"/>
    </source>
</evidence>
<dbReference type="PANTHER" id="PTHR46345:SF7">
    <property type="entry name" value="FH2 DOMAIN CONTAINING 3-RELATED"/>
    <property type="match status" value="1"/>
</dbReference>
<dbReference type="Proteomes" id="UP000694621">
    <property type="component" value="Unplaced"/>
</dbReference>
<proteinExistence type="predicted"/>
<evidence type="ECO:0000256" key="1">
    <source>
        <dbReference type="SAM" id="Coils"/>
    </source>
</evidence>
<evidence type="ECO:0000259" key="3">
    <source>
        <dbReference type="PROSITE" id="PS51444"/>
    </source>
</evidence>
<sequence length="752" mass="84987">MSDCVHRRSRMRTFNWDAIPRHSVVGKRNVWTSLKKQEDFPLDTQYIEELFSHSEQQRAPRRVGTVKKCIWGLPSTTQESEMVSIKSASIHFEVVLLCFVSPYRPMQDIIEDVRQGNMRFAADRLKELTKLLPDDVELKKLLSFSGSMSQLPEADRFLLMLVKIPGYEERIKDLLLREEFSPFMEEVTSSIAVMTAAANELLVCDDLHSIIRLVLKAGNYMNAGGYAGRAIGFRMASLLRLVDTKANKPGMNLMHYVAMQAQQIDRALLNFPEQLRHIGDASRIHKQEVETDFRREMEKIKKAKANASKQPDLEHQMEEFLQMAESRLAATEASLQELNSISHSVAEYFCEDPATFKLEECCSIFHSFCEKFDKAVKENGEREAAEKRQQQQREREAVSRASKRRSITTCSGRESDSEVSALESVLTSFLSDRPARRRQPSNRERPTELLNPLVETSQIAVESPAKTEKNSGVLDIEQPDQNPDQSFQTKEEIKPIVVVDYQTPKSNVRKAGSRRSVLIKQDPVDSECDYDKDIDNQETQQKETSVSEASRKVLRYQTSCGSLNGEPAPEHLEDTTVIWSPAQRETRDEDLFLNNNPECMGSPWTVLSPQVTPRNTPHRRHCFTPAARDEELDDGVWALPDTPVRHKPPLLANMCRSYEHSLSTSVLTEAGVGSSQLSDCPSGAPMLRSASLGSEAQDSAPGFHLGVLFHRRNAQEPPPSKRHEPSALVSFFRRFGDRGRPASVGDSHGTDI</sequence>
<accession>A0A8B9H480</accession>
<feature type="coiled-coil region" evidence="1">
    <location>
        <begin position="286"/>
        <end position="341"/>
    </location>
</feature>
<dbReference type="AlphaFoldDB" id="A0A8B9H480"/>
<dbReference type="Pfam" id="PF02181">
    <property type="entry name" value="FH2"/>
    <property type="match status" value="1"/>
</dbReference>
<dbReference type="SMART" id="SM00498">
    <property type="entry name" value="FH2"/>
    <property type="match status" value="1"/>
</dbReference>
<organism evidence="4 5">
    <name type="scientific">Astyanax mexicanus</name>
    <name type="common">Blind cave fish</name>
    <name type="synonym">Astyanax fasciatus mexicanus</name>
    <dbReference type="NCBI Taxonomy" id="7994"/>
    <lineage>
        <taxon>Eukaryota</taxon>
        <taxon>Metazoa</taxon>
        <taxon>Chordata</taxon>
        <taxon>Craniata</taxon>
        <taxon>Vertebrata</taxon>
        <taxon>Euteleostomi</taxon>
        <taxon>Actinopterygii</taxon>
        <taxon>Neopterygii</taxon>
        <taxon>Teleostei</taxon>
        <taxon>Ostariophysi</taxon>
        <taxon>Characiformes</taxon>
        <taxon>Characoidei</taxon>
        <taxon>Acestrorhamphidae</taxon>
        <taxon>Acestrorhamphinae</taxon>
        <taxon>Astyanax</taxon>
    </lineage>
</organism>
<reference evidence="4" key="1">
    <citation type="submission" date="2025-08" db="UniProtKB">
        <authorList>
            <consortium name="Ensembl"/>
        </authorList>
    </citation>
    <scope>IDENTIFICATION</scope>
</reference>
<feature type="region of interest" description="Disordered" evidence="2">
    <location>
        <begin position="525"/>
        <end position="550"/>
    </location>
</feature>
<keyword evidence="1" id="KW-0175">Coiled coil</keyword>
<dbReference type="Gene3D" id="1.20.58.2220">
    <property type="entry name" value="Formin, FH2 domain"/>
    <property type="match status" value="1"/>
</dbReference>
<feature type="region of interest" description="Disordered" evidence="2">
    <location>
        <begin position="431"/>
        <end position="491"/>
    </location>
</feature>
<feature type="compositionally biased region" description="Polar residues" evidence="2">
    <location>
        <begin position="537"/>
        <end position="548"/>
    </location>
</feature>
<name>A0A8B9H480_ASTMX</name>
<evidence type="ECO:0000256" key="2">
    <source>
        <dbReference type="SAM" id="MobiDB-lite"/>
    </source>
</evidence>
<dbReference type="PANTHER" id="PTHR46345">
    <property type="entry name" value="INVERTED FORMIN-2"/>
    <property type="match status" value="1"/>
</dbReference>